<dbReference type="Proteomes" id="UP000612009">
    <property type="component" value="Unassembled WGS sequence"/>
</dbReference>
<name>A0A811TGA1_9EURY</name>
<organism evidence="1 2">
    <name type="scientific">Candidatus Argoarchaeum ethanivorans</name>
    <dbReference type="NCBI Taxonomy" id="2608793"/>
    <lineage>
        <taxon>Archaea</taxon>
        <taxon>Methanobacteriati</taxon>
        <taxon>Methanobacteriota</taxon>
        <taxon>Stenosarchaea group</taxon>
        <taxon>Methanomicrobia</taxon>
        <taxon>Methanosarcinales</taxon>
        <taxon>Methanosarcinales incertae sedis</taxon>
        <taxon>GOM Arc I cluster</taxon>
        <taxon>Candidatus Argoarchaeum</taxon>
    </lineage>
</organism>
<dbReference type="AlphaFoldDB" id="A0A811TGA1"/>
<comment type="caution">
    <text evidence="1">The sequence shown here is derived from an EMBL/GenBank/DDBJ whole genome shotgun (WGS) entry which is preliminary data.</text>
</comment>
<proteinExistence type="predicted"/>
<dbReference type="EMBL" id="CAJHIR010000100">
    <property type="protein sequence ID" value="CAD6494921.1"/>
    <property type="molecule type" value="Genomic_DNA"/>
</dbReference>
<protein>
    <submittedName>
        <fullName evidence="1">Uncharacterized protein</fullName>
    </submittedName>
</protein>
<accession>A0A811TGA1</accession>
<reference evidence="1" key="1">
    <citation type="submission" date="2020-10" db="EMBL/GenBank/DDBJ databases">
        <authorList>
            <person name="Hahn C.J."/>
            <person name="Laso-Perez R."/>
            <person name="Vulcano F."/>
            <person name="Vaziourakis K.-M."/>
            <person name="Stokke R."/>
            <person name="Steen I.H."/>
            <person name="Teske A."/>
            <person name="Boetius A."/>
            <person name="Liebeke M."/>
            <person name="Amann R."/>
            <person name="Knittel K."/>
        </authorList>
    </citation>
    <scope>NUCLEOTIDE SEQUENCE</scope>
    <source>
        <strain evidence="1">Gfbio:e3339647-f889-4370-9287-4fb5cb688e4c:AG392J18_GoMArc1</strain>
    </source>
</reference>
<sequence length="202" mass="21946">MMFPVITDTSFNVIACSLFEPFPMIVSATAKRSESVTFLPLLAMFLMRKIISFNCSSVGCMPAFFSVWSTACLPACLPSTILRFCPTISGVIMPGSKVSDCISTPWVCMPDSCANAFSPTTGMVIGILTPVKPSTIFEVSNRYSVLMLVLTSYMHWRLITTCDRSALPARSPNPLIVTCTCEAPASHAARLLAAARPKSLWQ</sequence>
<gene>
    <name evidence="1" type="ORF">LAKADJCE_01001</name>
</gene>
<evidence type="ECO:0000313" key="2">
    <source>
        <dbReference type="Proteomes" id="UP000612009"/>
    </source>
</evidence>
<evidence type="ECO:0000313" key="1">
    <source>
        <dbReference type="EMBL" id="CAD6494921.1"/>
    </source>
</evidence>